<dbReference type="AlphaFoldDB" id="V5WLR2"/>
<proteinExistence type="predicted"/>
<organism evidence="1 2">
    <name type="scientific">Salinispira pacifica</name>
    <dbReference type="NCBI Taxonomy" id="1307761"/>
    <lineage>
        <taxon>Bacteria</taxon>
        <taxon>Pseudomonadati</taxon>
        <taxon>Spirochaetota</taxon>
        <taxon>Spirochaetia</taxon>
        <taxon>Spirochaetales</taxon>
        <taxon>Spirochaetaceae</taxon>
        <taxon>Salinispira</taxon>
    </lineage>
</organism>
<sequence length="37" mass="4461">MTERFDNEAHAILNMREDKLESLYMIIESFLEMRLGN</sequence>
<protein>
    <submittedName>
        <fullName evidence="1">Uncharacterized protein</fullName>
    </submittedName>
</protein>
<dbReference type="EMBL" id="CP006939">
    <property type="protein sequence ID" value="AHC16550.1"/>
    <property type="molecule type" value="Genomic_DNA"/>
</dbReference>
<dbReference type="KEGG" id="slr:L21SP2_3210"/>
<keyword evidence="2" id="KW-1185">Reference proteome</keyword>
<evidence type="ECO:0000313" key="2">
    <source>
        <dbReference type="Proteomes" id="UP000018680"/>
    </source>
</evidence>
<dbReference type="HOGENOM" id="CLU_3348467_0_0_12"/>
<reference evidence="1 2" key="1">
    <citation type="journal article" date="2015" name="Stand. Genomic Sci.">
        <title>Complete genome sequence and description of Salinispira pacifica gen. nov., sp. nov., a novel spirochaete isolated form a hypersaline microbial mat.</title>
        <authorList>
            <person name="Ben Hania W."/>
            <person name="Joseph M."/>
            <person name="Schumann P."/>
            <person name="Bunk B."/>
            <person name="Fiebig A."/>
            <person name="Sproer C."/>
            <person name="Klenk H.P."/>
            <person name="Fardeau M.L."/>
            <person name="Spring S."/>
        </authorList>
    </citation>
    <scope>NUCLEOTIDE SEQUENCE [LARGE SCALE GENOMIC DNA]</scope>
    <source>
        <strain evidence="1 2">L21-RPul-D2</strain>
    </source>
</reference>
<evidence type="ECO:0000313" key="1">
    <source>
        <dbReference type="EMBL" id="AHC16550.1"/>
    </source>
</evidence>
<name>V5WLR2_9SPIO</name>
<dbReference type="Proteomes" id="UP000018680">
    <property type="component" value="Chromosome"/>
</dbReference>
<accession>V5WLR2</accession>
<gene>
    <name evidence="1" type="ORF">L21SP2_3210</name>
</gene>
<dbReference type="STRING" id="1307761.L21SP2_3210"/>